<sequence>MSQYSQQRGVPACSDMLKDLPSYCSSNFSNYSPQNRLLSTRKVSVYVSTSPERNVIPIVNDRQGLLVHFLNAESQRQADSTKPKQTSSSSSDSAATAAAAPTAPAASAAAAPAEQAADGPTQPKVARLDESAAATAQQEAQQQQHPNADSAADMPSSSSGASSE</sequence>
<dbReference type="Pfam" id="PF10172">
    <property type="entry name" value="DDA1"/>
    <property type="match status" value="1"/>
</dbReference>
<keyword evidence="1" id="KW-1185">Reference proteome</keyword>
<name>A0A1I8J3U1_9PLAT</name>
<dbReference type="InterPro" id="IPR018276">
    <property type="entry name" value="DDA1_dom"/>
</dbReference>
<protein>
    <submittedName>
        <fullName evidence="2">DDA1 domain-containing protein</fullName>
    </submittedName>
</protein>
<proteinExistence type="predicted"/>
<evidence type="ECO:0000313" key="1">
    <source>
        <dbReference type="Proteomes" id="UP000095280"/>
    </source>
</evidence>
<dbReference type="Proteomes" id="UP000095280">
    <property type="component" value="Unplaced"/>
</dbReference>
<dbReference type="WBParaSite" id="maker-uti_cns_0045631-snap-gene-2.7-mRNA-1">
    <property type="protein sequence ID" value="maker-uti_cns_0045631-snap-gene-2.7-mRNA-1"/>
    <property type="gene ID" value="maker-uti_cns_0045631-snap-gene-2.7"/>
</dbReference>
<dbReference type="AlphaFoldDB" id="A0A1I8J3U1"/>
<evidence type="ECO:0000313" key="2">
    <source>
        <dbReference type="WBParaSite" id="maker-uti_cns_0045631-snap-gene-2.7-mRNA-1"/>
    </source>
</evidence>
<organism evidence="1 2">
    <name type="scientific">Macrostomum lignano</name>
    <dbReference type="NCBI Taxonomy" id="282301"/>
    <lineage>
        <taxon>Eukaryota</taxon>
        <taxon>Metazoa</taxon>
        <taxon>Spiralia</taxon>
        <taxon>Lophotrochozoa</taxon>
        <taxon>Platyhelminthes</taxon>
        <taxon>Rhabditophora</taxon>
        <taxon>Macrostomorpha</taxon>
        <taxon>Macrostomida</taxon>
        <taxon>Macrostomidae</taxon>
        <taxon>Macrostomum</taxon>
    </lineage>
</organism>
<reference evidence="2" key="1">
    <citation type="submission" date="2016-11" db="UniProtKB">
        <authorList>
            <consortium name="WormBaseParasite"/>
        </authorList>
    </citation>
    <scope>IDENTIFICATION</scope>
</reference>
<accession>A0A1I8J3U1</accession>